<keyword evidence="9" id="KW-1185">Reference proteome</keyword>
<name>A4BZY0_9FLAO</name>
<gene>
    <name evidence="8" type="ORF">PI23P_08855</name>
</gene>
<dbReference type="PROSITE" id="PS01131">
    <property type="entry name" value="RRNA_A_DIMETH"/>
    <property type="match status" value="1"/>
</dbReference>
<dbReference type="InterPro" id="IPR020596">
    <property type="entry name" value="rRNA_Ade_Mease_Trfase_CS"/>
</dbReference>
<sequence length="242" mass="27435">MIQSKPFVFKEFTVHQDKTSMKVGTDGVLLGAWCAVDNYPDTILDIGAGTGVLSLMLAQRSDAMTIDAVELDENAYEQSVENFENSDWGDRLYCYNASFQEFVAEISIEEETYDLIVSNPPFYTDTFKTLDEARNKARFTSSMSFEELLLGVSKILSETGCFSVIIPFKEKANFIALAGENKLFLSRSCSVQGNANSEIKRSLLEFSFQPLEVVETNLVIEIERHQYTEAYQNLTRDFYLKM</sequence>
<evidence type="ECO:0000256" key="5">
    <source>
        <dbReference type="ARBA" id="ARBA00022694"/>
    </source>
</evidence>
<comment type="caution">
    <text evidence="8">The sequence shown here is derived from an EMBL/GenBank/DDBJ whole genome shotgun (WGS) entry which is preliminary data.</text>
</comment>
<dbReference type="InterPro" id="IPR022882">
    <property type="entry name" value="tRNA_adenine-N6_MeTrfase"/>
</dbReference>
<dbReference type="GO" id="GO:0008033">
    <property type="term" value="P:tRNA processing"/>
    <property type="evidence" value="ECO:0007669"/>
    <property type="project" value="UniProtKB-UniRule"/>
</dbReference>
<feature type="domain" description="Methyltransferase small" evidence="7">
    <location>
        <begin position="41"/>
        <end position="126"/>
    </location>
</feature>
<evidence type="ECO:0000256" key="6">
    <source>
        <dbReference type="HAMAP-Rule" id="MF_01872"/>
    </source>
</evidence>
<evidence type="ECO:0000259" key="7">
    <source>
        <dbReference type="Pfam" id="PF05175"/>
    </source>
</evidence>
<evidence type="ECO:0000256" key="1">
    <source>
        <dbReference type="ARBA" id="ARBA00022490"/>
    </source>
</evidence>
<dbReference type="Gene3D" id="3.40.50.150">
    <property type="entry name" value="Vaccinia Virus protein VP39"/>
    <property type="match status" value="1"/>
</dbReference>
<dbReference type="HOGENOM" id="CLU_061983_0_0_10"/>
<dbReference type="GO" id="GO:0016430">
    <property type="term" value="F:tRNA (adenine-N6)-methyltransferase activity"/>
    <property type="evidence" value="ECO:0007669"/>
    <property type="project" value="UniProtKB-UniRule"/>
</dbReference>
<keyword evidence="1 6" id="KW-0963">Cytoplasm</keyword>
<protein>
    <recommendedName>
        <fullName evidence="6">tRNA1(Val) (adenine(37)-N6)-methyltransferase</fullName>
        <ecNumber evidence="6">2.1.1.223</ecNumber>
    </recommendedName>
    <alternativeName>
        <fullName evidence="6">tRNA m6A37 methyltransferase</fullName>
    </alternativeName>
</protein>
<comment type="similarity">
    <text evidence="6">Belongs to the methyltransferase superfamily. tRNA (adenine-N(6)-)-methyltransferase family.</text>
</comment>
<dbReference type="RefSeq" id="WP_004570391.1">
    <property type="nucleotide sequence ID" value="NZ_CH724148.1"/>
</dbReference>
<dbReference type="HAMAP" id="MF_01872">
    <property type="entry name" value="tRNA_methyltr_YfiC"/>
    <property type="match status" value="1"/>
</dbReference>
<organism evidence="8 9">
    <name type="scientific">Polaribacter irgensii 23-P</name>
    <dbReference type="NCBI Taxonomy" id="313594"/>
    <lineage>
        <taxon>Bacteria</taxon>
        <taxon>Pseudomonadati</taxon>
        <taxon>Bacteroidota</taxon>
        <taxon>Flavobacteriia</taxon>
        <taxon>Flavobacteriales</taxon>
        <taxon>Flavobacteriaceae</taxon>
    </lineage>
</organism>
<dbReference type="InterPro" id="IPR007848">
    <property type="entry name" value="Small_mtfrase_dom"/>
</dbReference>
<comment type="subcellular location">
    <subcellularLocation>
        <location evidence="6">Cytoplasm</location>
    </subcellularLocation>
</comment>
<dbReference type="EC" id="2.1.1.223" evidence="6"/>
<reference evidence="8 9" key="1">
    <citation type="submission" date="2006-02" db="EMBL/GenBank/DDBJ databases">
        <authorList>
            <person name="Murray A."/>
            <person name="Staley J."/>
            <person name="Ferriera S."/>
            <person name="Johnson J."/>
            <person name="Kravitz S."/>
            <person name="Halpern A."/>
            <person name="Remington K."/>
            <person name="Beeson K."/>
            <person name="Tran B."/>
            <person name="Rogers Y.-H."/>
            <person name="Friedman R."/>
            <person name="Venter J.C."/>
        </authorList>
    </citation>
    <scope>NUCLEOTIDE SEQUENCE [LARGE SCALE GENOMIC DNA]</scope>
    <source>
        <strain evidence="8 9">23-P</strain>
    </source>
</reference>
<dbReference type="GO" id="GO:0000179">
    <property type="term" value="F:rRNA (adenine-N6,N6-)-dimethyltransferase activity"/>
    <property type="evidence" value="ECO:0007669"/>
    <property type="project" value="InterPro"/>
</dbReference>
<dbReference type="InterPro" id="IPR002052">
    <property type="entry name" value="DNA_methylase_N6_adenine_CS"/>
</dbReference>
<dbReference type="InterPro" id="IPR050210">
    <property type="entry name" value="tRNA_Adenine-N(6)_MTase"/>
</dbReference>
<dbReference type="PANTHER" id="PTHR47739">
    <property type="entry name" value="TRNA1(VAL) (ADENINE(37)-N6)-METHYLTRANSFERASE"/>
    <property type="match status" value="1"/>
</dbReference>
<dbReference type="EMBL" id="AAOG01000002">
    <property type="protein sequence ID" value="EAR12723.1"/>
    <property type="molecule type" value="Genomic_DNA"/>
</dbReference>
<dbReference type="eggNOG" id="COG4123">
    <property type="taxonomic scope" value="Bacteria"/>
</dbReference>
<dbReference type="Proteomes" id="UP000003053">
    <property type="component" value="Unassembled WGS sequence"/>
</dbReference>
<dbReference type="SUPFAM" id="SSF53335">
    <property type="entry name" value="S-adenosyl-L-methionine-dependent methyltransferases"/>
    <property type="match status" value="1"/>
</dbReference>
<evidence type="ECO:0000256" key="2">
    <source>
        <dbReference type="ARBA" id="ARBA00022603"/>
    </source>
</evidence>
<dbReference type="Pfam" id="PF05175">
    <property type="entry name" value="MTS"/>
    <property type="match status" value="1"/>
</dbReference>
<comment type="catalytic activity">
    <reaction evidence="6">
        <text>adenosine(37) in tRNA1(Val) + S-adenosyl-L-methionine = N(6)-methyladenosine(37) in tRNA1(Val) + S-adenosyl-L-homocysteine + H(+)</text>
        <dbReference type="Rhea" id="RHEA:43160"/>
        <dbReference type="Rhea" id="RHEA-COMP:10369"/>
        <dbReference type="Rhea" id="RHEA-COMP:10370"/>
        <dbReference type="ChEBI" id="CHEBI:15378"/>
        <dbReference type="ChEBI" id="CHEBI:57856"/>
        <dbReference type="ChEBI" id="CHEBI:59789"/>
        <dbReference type="ChEBI" id="CHEBI:74411"/>
        <dbReference type="ChEBI" id="CHEBI:74449"/>
        <dbReference type="EC" id="2.1.1.223"/>
    </reaction>
</comment>
<evidence type="ECO:0000256" key="3">
    <source>
        <dbReference type="ARBA" id="ARBA00022679"/>
    </source>
</evidence>
<keyword evidence="3 6" id="KW-0808">Transferase</keyword>
<evidence type="ECO:0000256" key="4">
    <source>
        <dbReference type="ARBA" id="ARBA00022691"/>
    </source>
</evidence>
<evidence type="ECO:0000313" key="8">
    <source>
        <dbReference type="EMBL" id="EAR12723.1"/>
    </source>
</evidence>
<keyword evidence="2 6" id="KW-0489">Methyltransferase</keyword>
<keyword evidence="4 6" id="KW-0949">S-adenosyl-L-methionine</keyword>
<comment type="function">
    <text evidence="6">Specifically methylates the adenine in position 37 of tRNA(1)(Val) (anticodon cmo5UAC).</text>
</comment>
<dbReference type="STRING" id="313594.PI23P_08855"/>
<dbReference type="PROSITE" id="PS00092">
    <property type="entry name" value="N6_MTASE"/>
    <property type="match status" value="1"/>
</dbReference>
<proteinExistence type="inferred from homology"/>
<dbReference type="OrthoDB" id="5383291at2"/>
<dbReference type="PANTHER" id="PTHR47739:SF1">
    <property type="entry name" value="TRNA1(VAL) (ADENINE(37)-N6)-METHYLTRANSFERASE"/>
    <property type="match status" value="1"/>
</dbReference>
<accession>A4BZY0</accession>
<dbReference type="GO" id="GO:0003676">
    <property type="term" value="F:nucleic acid binding"/>
    <property type="evidence" value="ECO:0007669"/>
    <property type="project" value="InterPro"/>
</dbReference>
<keyword evidence="5 6" id="KW-0819">tRNA processing</keyword>
<dbReference type="GO" id="GO:0005737">
    <property type="term" value="C:cytoplasm"/>
    <property type="evidence" value="ECO:0007669"/>
    <property type="project" value="UniProtKB-SubCell"/>
</dbReference>
<dbReference type="InterPro" id="IPR029063">
    <property type="entry name" value="SAM-dependent_MTases_sf"/>
</dbReference>
<dbReference type="AlphaFoldDB" id="A4BZY0"/>
<evidence type="ECO:0000313" key="9">
    <source>
        <dbReference type="Proteomes" id="UP000003053"/>
    </source>
</evidence>
<dbReference type="CDD" id="cd02440">
    <property type="entry name" value="AdoMet_MTases"/>
    <property type="match status" value="1"/>
</dbReference>